<dbReference type="Proteomes" id="UP000663842">
    <property type="component" value="Unassembled WGS sequence"/>
</dbReference>
<organism evidence="1 2">
    <name type="scientific">Rotaria magnacalcarata</name>
    <dbReference type="NCBI Taxonomy" id="392030"/>
    <lineage>
        <taxon>Eukaryota</taxon>
        <taxon>Metazoa</taxon>
        <taxon>Spiralia</taxon>
        <taxon>Gnathifera</taxon>
        <taxon>Rotifera</taxon>
        <taxon>Eurotatoria</taxon>
        <taxon>Bdelloidea</taxon>
        <taxon>Philodinida</taxon>
        <taxon>Philodinidae</taxon>
        <taxon>Rotaria</taxon>
    </lineage>
</organism>
<evidence type="ECO:0000313" key="2">
    <source>
        <dbReference type="Proteomes" id="UP000663842"/>
    </source>
</evidence>
<dbReference type="AlphaFoldDB" id="A0A820A8B3"/>
<protein>
    <submittedName>
        <fullName evidence="1">Uncharacterized protein</fullName>
    </submittedName>
</protein>
<reference evidence="1" key="1">
    <citation type="submission" date="2021-02" db="EMBL/GenBank/DDBJ databases">
        <authorList>
            <person name="Nowell W R."/>
        </authorList>
    </citation>
    <scope>NUCLEOTIDE SEQUENCE</scope>
</reference>
<sequence length="348" mass="38997">MANNYTNNDTIMGYITNVSNENKKKKYFVKFTMLAENDQIIDGWVFNGVGGILSTPVGIALHNSLKNKTGVKLWGSLENNNGTSTFRMQSWSKHQIVNLNFYLQTPVNNITSIKNALQGNDLNTIRVSVIDIRPSESYTVQGIPRTSTFVLIGDATTTCYLLVTDLTTGLLELEKSYDISKTRKKFYNDSYVLSTTIDTYISPSNTIVTPNVDDVARTINMNLNDTKTITTTINEVGEIRRLYNCSTCLGDLNQVQNAAALLHCEKCHRHILKSNLVLHISTTIVLKNGEEKIILAVNDQVFHQLLEIIGININMVDTDIIIGMMSNGNLIFEYSELRKELAAIRRSN</sequence>
<accession>A0A820A8B3</accession>
<gene>
    <name evidence="1" type="ORF">UXM345_LOCUS27060</name>
</gene>
<name>A0A820A8B3_9BILA</name>
<dbReference type="EMBL" id="CAJOBF010005717">
    <property type="protein sequence ID" value="CAF4184572.1"/>
    <property type="molecule type" value="Genomic_DNA"/>
</dbReference>
<evidence type="ECO:0000313" key="1">
    <source>
        <dbReference type="EMBL" id="CAF4184572.1"/>
    </source>
</evidence>
<comment type="caution">
    <text evidence="1">The sequence shown here is derived from an EMBL/GenBank/DDBJ whole genome shotgun (WGS) entry which is preliminary data.</text>
</comment>
<proteinExistence type="predicted"/>